<reference evidence="1 2" key="1">
    <citation type="submission" date="2020-08" db="EMBL/GenBank/DDBJ databases">
        <title>Sequencing the genomes of 1000 actinobacteria strains.</title>
        <authorList>
            <person name="Klenk H.-P."/>
        </authorList>
    </citation>
    <scope>NUCLEOTIDE SEQUENCE [LARGE SCALE GENOMIC DNA]</scope>
    <source>
        <strain evidence="1 2">DSM 45084</strain>
    </source>
</reference>
<evidence type="ECO:0000313" key="1">
    <source>
        <dbReference type="EMBL" id="MBB4963814.1"/>
    </source>
</evidence>
<evidence type="ECO:0000313" key="2">
    <source>
        <dbReference type="Proteomes" id="UP000542674"/>
    </source>
</evidence>
<dbReference type="RefSeq" id="WP_184666559.1">
    <property type="nucleotide sequence ID" value="NZ_BAABAI010000034.1"/>
</dbReference>
<keyword evidence="2" id="KW-1185">Reference proteome</keyword>
<accession>A0A7W7WU40</accession>
<comment type="caution">
    <text evidence="1">The sequence shown here is derived from an EMBL/GenBank/DDBJ whole genome shotgun (WGS) entry which is preliminary data.</text>
</comment>
<organism evidence="1 2">
    <name type="scientific">Saccharothrix violaceirubra</name>
    <dbReference type="NCBI Taxonomy" id="413306"/>
    <lineage>
        <taxon>Bacteria</taxon>
        <taxon>Bacillati</taxon>
        <taxon>Actinomycetota</taxon>
        <taxon>Actinomycetes</taxon>
        <taxon>Pseudonocardiales</taxon>
        <taxon>Pseudonocardiaceae</taxon>
        <taxon>Saccharothrix</taxon>
    </lineage>
</organism>
<name>A0A7W7WU40_9PSEU</name>
<proteinExistence type="predicted"/>
<sequence>MADTRLLRTCIGCAQTDDHPRHVVWQPGDVEVTWHMDCHVIATGCPVCEGQLAGADGLTGDALRAHLTTKDG</sequence>
<dbReference type="Proteomes" id="UP000542674">
    <property type="component" value="Unassembled WGS sequence"/>
</dbReference>
<gene>
    <name evidence="1" type="ORF">F4559_001173</name>
</gene>
<protein>
    <submittedName>
        <fullName evidence="1">Uncharacterized protein</fullName>
    </submittedName>
</protein>
<dbReference type="EMBL" id="JACHJS010000001">
    <property type="protein sequence ID" value="MBB4963814.1"/>
    <property type="molecule type" value="Genomic_DNA"/>
</dbReference>
<dbReference type="AlphaFoldDB" id="A0A7W7WU40"/>